<feature type="region of interest" description="Disordered" evidence="1">
    <location>
        <begin position="54"/>
        <end position="84"/>
    </location>
</feature>
<proteinExistence type="predicted"/>
<feature type="compositionally biased region" description="Basic and acidic residues" evidence="1">
    <location>
        <begin position="54"/>
        <end position="68"/>
    </location>
</feature>
<dbReference type="EMBL" id="LC589063">
    <property type="protein sequence ID" value="BCM64590.1"/>
    <property type="molecule type" value="Genomic_DNA"/>
</dbReference>
<protein>
    <submittedName>
        <fullName evidence="2">Uncharacterized protein</fullName>
    </submittedName>
</protein>
<organism evidence="2">
    <name type="scientific">Enterobacter roggenkampii</name>
    <dbReference type="NCBI Taxonomy" id="1812935"/>
    <lineage>
        <taxon>Bacteria</taxon>
        <taxon>Pseudomonadati</taxon>
        <taxon>Pseudomonadota</taxon>
        <taxon>Gammaproteobacteria</taxon>
        <taxon>Enterobacterales</taxon>
        <taxon>Enterobacteriaceae</taxon>
        <taxon>Enterobacter</taxon>
        <taxon>Enterobacter cloacae complex</taxon>
    </lineage>
</organism>
<evidence type="ECO:0000256" key="1">
    <source>
        <dbReference type="SAM" id="MobiDB-lite"/>
    </source>
</evidence>
<feature type="compositionally biased region" description="Acidic residues" evidence="1">
    <location>
        <begin position="232"/>
        <end position="241"/>
    </location>
</feature>
<accession>A0A7I8HQW7</accession>
<name>A0A7I8HQW7_9ENTR</name>
<evidence type="ECO:0000313" key="2">
    <source>
        <dbReference type="EMBL" id="BCM64590.1"/>
    </source>
</evidence>
<dbReference type="AlphaFoldDB" id="A0A7I8HQW7"/>
<feature type="compositionally biased region" description="Low complexity" evidence="1">
    <location>
        <begin position="122"/>
        <end position="134"/>
    </location>
</feature>
<dbReference type="RefSeq" id="WP_195157010.1">
    <property type="nucleotide sequence ID" value="NZ_JADEVG010000006.1"/>
</dbReference>
<feature type="region of interest" description="Disordered" evidence="1">
    <location>
        <begin position="119"/>
        <end position="139"/>
    </location>
</feature>
<keyword evidence="2" id="KW-0614">Plasmid</keyword>
<feature type="region of interest" description="Disordered" evidence="1">
    <location>
        <begin position="232"/>
        <end position="261"/>
    </location>
</feature>
<reference evidence="2" key="1">
    <citation type="submission" date="2020-10" db="EMBL/GenBank/DDBJ databases">
        <title>Detection of Enterobacter roggenkampii producing GES-5 beta-lactamase from hospital sewage.</title>
        <authorList>
            <person name="Hayashi W."/>
            <person name="Soga E."/>
            <person name="Iimura M."/>
            <person name="Yoshida S."/>
            <person name="Izumi K."/>
            <person name="Nagano Y."/>
            <person name="Nagano N."/>
        </authorList>
    </citation>
    <scope>NUCLEOTIDE SEQUENCE</scope>
    <source>
        <strain evidence="2">IPM1H6</strain>
        <plasmid evidence="2">pIPM1H6-GES5</plasmid>
    </source>
</reference>
<sequence length="261" mass="28146">MSEYTSERPIDSATDLNLIREQCGTLELALQNETDPVRLSELRRELAECRQRAFEVEQRDQPAAEREAGGPAGDPLPPAAVRGDSEKAAPFVTIEAAGPRPDYAGLYAAERIENAELRQELAAEGQGAASSSGGMERERIDTSITRLAELAEAHRTGVQMFGGIYGGGPAVPQAGDHSPALVELAEQHEARLLARDEAFSGEVVAQIERENESPAYVIEADGDRVMVPEVEGADMDVGDDVEISRDQQGNYEAEAGHDYGR</sequence>
<geneLocation type="plasmid" evidence="2">
    <name>pIPM1H6-GES5</name>
</geneLocation>